<evidence type="ECO:0000256" key="1">
    <source>
        <dbReference type="SAM" id="MobiDB-lite"/>
    </source>
</evidence>
<dbReference type="EMBL" id="KB308560">
    <property type="protein sequence ID" value="ELT97430.1"/>
    <property type="molecule type" value="Genomic_DNA"/>
</dbReference>
<dbReference type="HOGENOM" id="CLU_1961665_0_0_1"/>
<dbReference type="EnsemblMetazoa" id="CapteT194921">
    <property type="protein sequence ID" value="CapteP194921"/>
    <property type="gene ID" value="CapteG194921"/>
</dbReference>
<proteinExistence type="predicted"/>
<dbReference type="EMBL" id="AMQN01010897">
    <property type="status" value="NOT_ANNOTATED_CDS"/>
    <property type="molecule type" value="Genomic_DNA"/>
</dbReference>
<keyword evidence="4" id="KW-1185">Reference proteome</keyword>
<reference evidence="2 4" key="2">
    <citation type="journal article" date="2013" name="Nature">
        <title>Insights into bilaterian evolution from three spiralian genomes.</title>
        <authorList>
            <person name="Simakov O."/>
            <person name="Marletaz F."/>
            <person name="Cho S.J."/>
            <person name="Edsinger-Gonzales E."/>
            <person name="Havlak P."/>
            <person name="Hellsten U."/>
            <person name="Kuo D.H."/>
            <person name="Larsson T."/>
            <person name="Lv J."/>
            <person name="Arendt D."/>
            <person name="Savage R."/>
            <person name="Osoegawa K."/>
            <person name="de Jong P."/>
            <person name="Grimwood J."/>
            <person name="Chapman J.A."/>
            <person name="Shapiro H."/>
            <person name="Aerts A."/>
            <person name="Otillar R.P."/>
            <person name="Terry A.Y."/>
            <person name="Boore J.L."/>
            <person name="Grigoriev I.V."/>
            <person name="Lindberg D.R."/>
            <person name="Seaver E.C."/>
            <person name="Weisblat D.A."/>
            <person name="Putnam N.H."/>
            <person name="Rokhsar D.S."/>
        </authorList>
    </citation>
    <scope>NUCLEOTIDE SEQUENCE</scope>
    <source>
        <strain evidence="2 4">I ESC-2004</strain>
    </source>
</reference>
<protein>
    <submittedName>
        <fullName evidence="2 3">Uncharacterized protein</fullName>
    </submittedName>
</protein>
<sequence>MRIFQAANFDPGKLPDRESKPRHLHSGKADGFLEGSIQKPPGAWSREWIQGCNYCLTVSKIAELNFRSEKETGLKTDWGRPVLKEKVTIKAKHASRGDTSVRIRWSHPSSEERSLLISDCWQSRTVKY</sequence>
<gene>
    <name evidence="2" type="ORF">CAPTEDRAFT_194921</name>
</gene>
<dbReference type="Proteomes" id="UP000014760">
    <property type="component" value="Unassembled WGS sequence"/>
</dbReference>
<evidence type="ECO:0000313" key="4">
    <source>
        <dbReference type="Proteomes" id="UP000014760"/>
    </source>
</evidence>
<evidence type="ECO:0000313" key="2">
    <source>
        <dbReference type="EMBL" id="ELT97430.1"/>
    </source>
</evidence>
<evidence type="ECO:0000313" key="3">
    <source>
        <dbReference type="EnsemblMetazoa" id="CapteP194921"/>
    </source>
</evidence>
<reference evidence="4" key="1">
    <citation type="submission" date="2012-12" db="EMBL/GenBank/DDBJ databases">
        <authorList>
            <person name="Hellsten U."/>
            <person name="Grimwood J."/>
            <person name="Chapman J.A."/>
            <person name="Shapiro H."/>
            <person name="Aerts A."/>
            <person name="Otillar R.P."/>
            <person name="Terry A.Y."/>
            <person name="Boore J.L."/>
            <person name="Simakov O."/>
            <person name="Marletaz F."/>
            <person name="Cho S.-J."/>
            <person name="Edsinger-Gonzales E."/>
            <person name="Havlak P."/>
            <person name="Kuo D.-H."/>
            <person name="Larsson T."/>
            <person name="Lv J."/>
            <person name="Arendt D."/>
            <person name="Savage R."/>
            <person name="Osoegawa K."/>
            <person name="de Jong P."/>
            <person name="Lindberg D.R."/>
            <person name="Seaver E.C."/>
            <person name="Weisblat D.A."/>
            <person name="Putnam N.H."/>
            <person name="Grigoriev I.V."/>
            <person name="Rokhsar D.S."/>
        </authorList>
    </citation>
    <scope>NUCLEOTIDE SEQUENCE</scope>
    <source>
        <strain evidence="4">I ESC-2004</strain>
    </source>
</reference>
<dbReference type="AlphaFoldDB" id="R7U2N5"/>
<organism evidence="2">
    <name type="scientific">Capitella teleta</name>
    <name type="common">Polychaete worm</name>
    <dbReference type="NCBI Taxonomy" id="283909"/>
    <lineage>
        <taxon>Eukaryota</taxon>
        <taxon>Metazoa</taxon>
        <taxon>Spiralia</taxon>
        <taxon>Lophotrochozoa</taxon>
        <taxon>Annelida</taxon>
        <taxon>Polychaeta</taxon>
        <taxon>Sedentaria</taxon>
        <taxon>Scolecida</taxon>
        <taxon>Capitellidae</taxon>
        <taxon>Capitella</taxon>
    </lineage>
</organism>
<accession>R7U2N5</accession>
<feature type="region of interest" description="Disordered" evidence="1">
    <location>
        <begin position="1"/>
        <end position="36"/>
    </location>
</feature>
<reference evidence="3" key="3">
    <citation type="submission" date="2015-06" db="UniProtKB">
        <authorList>
            <consortium name="EnsemblMetazoa"/>
        </authorList>
    </citation>
    <scope>IDENTIFICATION</scope>
</reference>
<name>R7U2N5_CAPTE</name>